<organism evidence="3 4">
    <name type="scientific">Crassostrea virginica</name>
    <name type="common">Eastern oyster</name>
    <dbReference type="NCBI Taxonomy" id="6565"/>
    <lineage>
        <taxon>Eukaryota</taxon>
        <taxon>Metazoa</taxon>
        <taxon>Spiralia</taxon>
        <taxon>Lophotrochozoa</taxon>
        <taxon>Mollusca</taxon>
        <taxon>Bivalvia</taxon>
        <taxon>Autobranchia</taxon>
        <taxon>Pteriomorphia</taxon>
        <taxon>Ostreida</taxon>
        <taxon>Ostreoidea</taxon>
        <taxon>Ostreidae</taxon>
        <taxon>Crassostrea</taxon>
    </lineage>
</organism>
<dbReference type="GeneID" id="111124109"/>
<accession>A0A8B8D577</accession>
<dbReference type="KEGG" id="cvn:111124109"/>
<dbReference type="CDD" id="cd00037">
    <property type="entry name" value="CLECT"/>
    <property type="match status" value="1"/>
</dbReference>
<evidence type="ECO:0000313" key="3">
    <source>
        <dbReference type="Proteomes" id="UP000694844"/>
    </source>
</evidence>
<dbReference type="Gene3D" id="3.10.100.10">
    <property type="entry name" value="Mannose-Binding Protein A, subunit A"/>
    <property type="match status" value="1"/>
</dbReference>
<dbReference type="AlphaFoldDB" id="A0A8B8D577"/>
<reference evidence="4" key="2">
    <citation type="submission" date="2025-08" db="UniProtKB">
        <authorList>
            <consortium name="RefSeq"/>
        </authorList>
    </citation>
    <scope>IDENTIFICATION</scope>
    <source>
        <tissue evidence="4">Whole sample</tissue>
    </source>
</reference>
<evidence type="ECO:0000256" key="1">
    <source>
        <dbReference type="SAM" id="SignalP"/>
    </source>
</evidence>
<dbReference type="SMART" id="SM00034">
    <property type="entry name" value="CLECT"/>
    <property type="match status" value="1"/>
</dbReference>
<keyword evidence="1" id="KW-0732">Signal</keyword>
<proteinExistence type="predicted"/>
<name>A0A8B8D577_CRAVI</name>
<protein>
    <submittedName>
        <fullName evidence="4">Uncharacterized protein LOC111124109</fullName>
    </submittedName>
</protein>
<dbReference type="InterPro" id="IPR016187">
    <property type="entry name" value="CTDL_fold"/>
</dbReference>
<feature type="domain" description="C-type lectin" evidence="2">
    <location>
        <begin position="128"/>
        <end position="251"/>
    </location>
</feature>
<dbReference type="InterPro" id="IPR001304">
    <property type="entry name" value="C-type_lectin-like"/>
</dbReference>
<dbReference type="Pfam" id="PF00059">
    <property type="entry name" value="Lectin_C"/>
    <property type="match status" value="1"/>
</dbReference>
<dbReference type="InterPro" id="IPR016186">
    <property type="entry name" value="C-type_lectin-like/link_sf"/>
</dbReference>
<feature type="chain" id="PRO_5034020474" evidence="1">
    <location>
        <begin position="19"/>
        <end position="261"/>
    </location>
</feature>
<feature type="signal peptide" evidence="1">
    <location>
        <begin position="1"/>
        <end position="18"/>
    </location>
</feature>
<evidence type="ECO:0000313" key="4">
    <source>
        <dbReference type="RefSeq" id="XP_022322684.1"/>
    </source>
</evidence>
<dbReference type="OrthoDB" id="6133573at2759"/>
<dbReference type="PROSITE" id="PS50041">
    <property type="entry name" value="C_TYPE_LECTIN_2"/>
    <property type="match status" value="1"/>
</dbReference>
<gene>
    <name evidence="4" type="primary">LOC111124109</name>
</gene>
<evidence type="ECO:0000259" key="2">
    <source>
        <dbReference type="PROSITE" id="PS50041"/>
    </source>
</evidence>
<dbReference type="Proteomes" id="UP000694844">
    <property type="component" value="Chromosome 1"/>
</dbReference>
<sequence length="261" mass="30060">MNSFKCVLFLLHCHGITGSVATFMFKRKSVRVSDILELHSYSPGRDSRSPIECGRSCSRQHGCISLLFHKESRECRIFNSDIAERKRMETGDVDRKTQWVYYHIIKECGLQETFCPKDFDFTPELCFCFKYVATKKLSYLAATDCQGISAQSSQNAIVKSALVKIDSQAKQDKITDYFRRSLKGKNASSDEFVLIQGEKLNDEWRYDNGAPLRYSNWAGESDSGKGYITLSLRNFSWYSRDNESEYPFLCEILPPEYLIVQ</sequence>
<reference evidence="3" key="1">
    <citation type="submission" date="2024-06" db="UniProtKB">
        <authorList>
            <consortium name="RefSeq"/>
        </authorList>
    </citation>
    <scope>NUCLEOTIDE SEQUENCE [LARGE SCALE GENOMIC DNA]</scope>
</reference>
<keyword evidence="3" id="KW-1185">Reference proteome</keyword>
<dbReference type="RefSeq" id="XP_022322684.1">
    <property type="nucleotide sequence ID" value="XM_022466976.1"/>
</dbReference>
<dbReference type="SUPFAM" id="SSF56436">
    <property type="entry name" value="C-type lectin-like"/>
    <property type="match status" value="1"/>
</dbReference>